<proteinExistence type="predicted"/>
<feature type="region of interest" description="Disordered" evidence="1">
    <location>
        <begin position="90"/>
        <end position="110"/>
    </location>
</feature>
<dbReference type="AlphaFoldDB" id="A0A8D0F0B2"/>
<organism evidence="3 4">
    <name type="scientific">Strix occidentalis caurina</name>
    <name type="common">northern spotted owl</name>
    <dbReference type="NCBI Taxonomy" id="311401"/>
    <lineage>
        <taxon>Eukaryota</taxon>
        <taxon>Metazoa</taxon>
        <taxon>Chordata</taxon>
        <taxon>Craniata</taxon>
        <taxon>Vertebrata</taxon>
        <taxon>Euteleostomi</taxon>
        <taxon>Archelosauria</taxon>
        <taxon>Archosauria</taxon>
        <taxon>Dinosauria</taxon>
        <taxon>Saurischia</taxon>
        <taxon>Theropoda</taxon>
        <taxon>Coelurosauria</taxon>
        <taxon>Aves</taxon>
        <taxon>Neognathae</taxon>
        <taxon>Neoaves</taxon>
        <taxon>Telluraves</taxon>
        <taxon>Strigiformes</taxon>
        <taxon>Strigidae</taxon>
        <taxon>Strix</taxon>
    </lineage>
</organism>
<sequence length="110" mass="12204">MQTLVVLLAFAALFCCCSRTLARPMAMSILSRLEIQMAQPSEVQPNTPFRGIDTAAKFTGVAPADWPFRTGFGSLIIGYEYTCQEYAASEQRSDLSKLGKHKQRLSPQDK</sequence>
<keyword evidence="4" id="KW-1185">Reference proteome</keyword>
<evidence type="ECO:0000313" key="3">
    <source>
        <dbReference type="Ensembl" id="ENSSOCP00000008418.1"/>
    </source>
</evidence>
<reference evidence="3" key="2">
    <citation type="submission" date="2025-09" db="UniProtKB">
        <authorList>
            <consortium name="Ensembl"/>
        </authorList>
    </citation>
    <scope>IDENTIFICATION</scope>
</reference>
<name>A0A8D0F0B2_STROC</name>
<evidence type="ECO:0000313" key="4">
    <source>
        <dbReference type="Proteomes" id="UP000694551"/>
    </source>
</evidence>
<feature type="signal peptide" evidence="2">
    <location>
        <begin position="1"/>
        <end position="22"/>
    </location>
</feature>
<evidence type="ECO:0000256" key="1">
    <source>
        <dbReference type="SAM" id="MobiDB-lite"/>
    </source>
</evidence>
<keyword evidence="2" id="KW-0732">Signal</keyword>
<feature type="chain" id="PRO_5034756750" evidence="2">
    <location>
        <begin position="23"/>
        <end position="110"/>
    </location>
</feature>
<accession>A0A8D0F0B2</accession>
<evidence type="ECO:0000256" key="2">
    <source>
        <dbReference type="SAM" id="SignalP"/>
    </source>
</evidence>
<protein>
    <submittedName>
        <fullName evidence="3">Uncharacterized protein</fullName>
    </submittedName>
</protein>
<dbReference type="Ensembl" id="ENSSOCT00000008632.1">
    <property type="protein sequence ID" value="ENSSOCP00000008418.1"/>
    <property type="gene ID" value="ENSSOCG00000006429.1"/>
</dbReference>
<reference evidence="3" key="1">
    <citation type="submission" date="2025-08" db="UniProtKB">
        <authorList>
            <consortium name="Ensembl"/>
        </authorList>
    </citation>
    <scope>IDENTIFICATION</scope>
</reference>
<dbReference type="Proteomes" id="UP000694551">
    <property type="component" value="Unplaced"/>
</dbReference>